<keyword evidence="2" id="KW-1185">Reference proteome</keyword>
<organism evidence="1 2">
    <name type="scientific">Hydnum rufescens UP504</name>
    <dbReference type="NCBI Taxonomy" id="1448309"/>
    <lineage>
        <taxon>Eukaryota</taxon>
        <taxon>Fungi</taxon>
        <taxon>Dikarya</taxon>
        <taxon>Basidiomycota</taxon>
        <taxon>Agaricomycotina</taxon>
        <taxon>Agaricomycetes</taxon>
        <taxon>Cantharellales</taxon>
        <taxon>Hydnaceae</taxon>
        <taxon>Hydnum</taxon>
    </lineage>
</organism>
<protein>
    <submittedName>
        <fullName evidence="1">Uncharacterized protein</fullName>
    </submittedName>
</protein>
<gene>
    <name evidence="1" type="ORF">BS47DRAFT_1389882</name>
</gene>
<accession>A0A9P6B5K4</accession>
<evidence type="ECO:0000313" key="1">
    <source>
        <dbReference type="EMBL" id="KAF9517350.1"/>
    </source>
</evidence>
<dbReference type="Proteomes" id="UP000886523">
    <property type="component" value="Unassembled WGS sequence"/>
</dbReference>
<dbReference type="Gene3D" id="3.40.50.720">
    <property type="entry name" value="NAD(P)-binding Rossmann-like Domain"/>
    <property type="match status" value="1"/>
</dbReference>
<evidence type="ECO:0000313" key="2">
    <source>
        <dbReference type="Proteomes" id="UP000886523"/>
    </source>
</evidence>
<name>A0A9P6B5K4_9AGAM</name>
<proteinExistence type="predicted"/>
<dbReference type="OrthoDB" id="2735536at2759"/>
<reference evidence="1" key="1">
    <citation type="journal article" date="2020" name="Nat. Commun.">
        <title>Large-scale genome sequencing of mycorrhizal fungi provides insights into the early evolution of symbiotic traits.</title>
        <authorList>
            <person name="Miyauchi S."/>
            <person name="Kiss E."/>
            <person name="Kuo A."/>
            <person name="Drula E."/>
            <person name="Kohler A."/>
            <person name="Sanchez-Garcia M."/>
            <person name="Morin E."/>
            <person name="Andreopoulos B."/>
            <person name="Barry K.W."/>
            <person name="Bonito G."/>
            <person name="Buee M."/>
            <person name="Carver A."/>
            <person name="Chen C."/>
            <person name="Cichocki N."/>
            <person name="Clum A."/>
            <person name="Culley D."/>
            <person name="Crous P.W."/>
            <person name="Fauchery L."/>
            <person name="Girlanda M."/>
            <person name="Hayes R.D."/>
            <person name="Keri Z."/>
            <person name="LaButti K."/>
            <person name="Lipzen A."/>
            <person name="Lombard V."/>
            <person name="Magnuson J."/>
            <person name="Maillard F."/>
            <person name="Murat C."/>
            <person name="Nolan M."/>
            <person name="Ohm R.A."/>
            <person name="Pangilinan J."/>
            <person name="Pereira M.F."/>
            <person name="Perotto S."/>
            <person name="Peter M."/>
            <person name="Pfister S."/>
            <person name="Riley R."/>
            <person name="Sitrit Y."/>
            <person name="Stielow J.B."/>
            <person name="Szollosi G."/>
            <person name="Zifcakova L."/>
            <person name="Stursova M."/>
            <person name="Spatafora J.W."/>
            <person name="Tedersoo L."/>
            <person name="Vaario L.M."/>
            <person name="Yamada A."/>
            <person name="Yan M."/>
            <person name="Wang P."/>
            <person name="Xu J."/>
            <person name="Bruns T."/>
            <person name="Baldrian P."/>
            <person name="Vilgalys R."/>
            <person name="Dunand C."/>
            <person name="Henrissat B."/>
            <person name="Grigoriev I.V."/>
            <person name="Hibbett D."/>
            <person name="Nagy L.G."/>
            <person name="Martin F.M."/>
        </authorList>
    </citation>
    <scope>NUCLEOTIDE SEQUENCE</scope>
    <source>
        <strain evidence="1">UP504</strain>
    </source>
</reference>
<dbReference type="AlphaFoldDB" id="A0A9P6B5K4"/>
<dbReference type="EMBL" id="MU128932">
    <property type="protein sequence ID" value="KAF9517350.1"/>
    <property type="molecule type" value="Genomic_DNA"/>
</dbReference>
<comment type="caution">
    <text evidence="1">The sequence shown here is derived from an EMBL/GenBank/DDBJ whole genome shotgun (WGS) entry which is preliminary data.</text>
</comment>
<dbReference type="InterPro" id="IPR036291">
    <property type="entry name" value="NAD(P)-bd_dom_sf"/>
</dbReference>
<dbReference type="SUPFAM" id="SSF51735">
    <property type="entry name" value="NAD(P)-binding Rossmann-fold domains"/>
    <property type="match status" value="1"/>
</dbReference>
<sequence>MESLEPAVNANRTRPRTHYSRSGICCVSLGNSRTYIADCADVRDTADFHLLALENPDAGGERVLIGSDSFAWQDIYDIFHSAGFPNVDVPGKTTRGAGKLKAPTVTSTAKAFKLWPDFRYHTFETSIRDLGEQLVKDGYLTAVSD</sequence>